<keyword evidence="4" id="KW-1185">Reference proteome</keyword>
<gene>
    <name evidence="3" type="ORF">H9650_18290</name>
</gene>
<evidence type="ECO:0000313" key="3">
    <source>
        <dbReference type="EMBL" id="MBD7946058.1"/>
    </source>
</evidence>
<dbReference type="SUPFAM" id="SSF53807">
    <property type="entry name" value="Helical backbone' metal receptor"/>
    <property type="match status" value="1"/>
</dbReference>
<name>A0ABR8RE38_9BACI</name>
<dbReference type="PROSITE" id="PS50983">
    <property type="entry name" value="FE_B12_PBP"/>
    <property type="match status" value="1"/>
</dbReference>
<dbReference type="PANTHER" id="PTHR30535:SF34">
    <property type="entry name" value="MOLYBDATE-BINDING PROTEIN MOLA"/>
    <property type="match status" value="1"/>
</dbReference>
<reference evidence="3 4" key="1">
    <citation type="submission" date="2020-08" db="EMBL/GenBank/DDBJ databases">
        <title>A Genomic Blueprint of the Chicken Gut Microbiome.</title>
        <authorList>
            <person name="Gilroy R."/>
            <person name="Ravi A."/>
            <person name="Getino M."/>
            <person name="Pursley I."/>
            <person name="Horton D.L."/>
            <person name="Alikhan N.-F."/>
            <person name="Baker D."/>
            <person name="Gharbi K."/>
            <person name="Hall N."/>
            <person name="Watson M."/>
            <person name="Adriaenssens E.M."/>
            <person name="Foster-Nyarko E."/>
            <person name="Jarju S."/>
            <person name="Secka A."/>
            <person name="Antonio M."/>
            <person name="Oren A."/>
            <person name="Chaudhuri R."/>
            <person name="La Ragione R.M."/>
            <person name="Hildebrand F."/>
            <person name="Pallen M.J."/>
        </authorList>
    </citation>
    <scope>NUCLEOTIDE SEQUENCE [LARGE SCALE GENOMIC DNA]</scope>
    <source>
        <strain evidence="3 4">Sa2BUA9</strain>
    </source>
</reference>
<dbReference type="EMBL" id="JACSQO010000012">
    <property type="protein sequence ID" value="MBD7946058.1"/>
    <property type="molecule type" value="Genomic_DNA"/>
</dbReference>
<dbReference type="InterPro" id="IPR050902">
    <property type="entry name" value="ABC_Transporter_SBP"/>
</dbReference>
<dbReference type="RefSeq" id="WP_151112582.1">
    <property type="nucleotide sequence ID" value="NZ_JACSQO010000012.1"/>
</dbReference>
<dbReference type="InterPro" id="IPR002491">
    <property type="entry name" value="ABC_transptr_periplasmic_BD"/>
</dbReference>
<protein>
    <submittedName>
        <fullName evidence="3">ABC transporter substrate-binding protein</fullName>
    </submittedName>
</protein>
<evidence type="ECO:0000313" key="4">
    <source>
        <dbReference type="Proteomes" id="UP000640786"/>
    </source>
</evidence>
<comment type="similarity">
    <text evidence="1">Belongs to the bacterial solute-binding protein 8 family.</text>
</comment>
<dbReference type="PROSITE" id="PS51257">
    <property type="entry name" value="PROKAR_LIPOPROTEIN"/>
    <property type="match status" value="1"/>
</dbReference>
<dbReference type="Pfam" id="PF01497">
    <property type="entry name" value="Peripla_BP_2"/>
    <property type="match status" value="1"/>
</dbReference>
<dbReference type="Gene3D" id="1.20.58.2180">
    <property type="match status" value="1"/>
</dbReference>
<sequence>MRKRTYRYLIASASIALLLTGCGNNDNEVGSKDLEASQETKLIVDELNREVEIPGTLDSIVMGGILPYFSTWFIATNSTEEIAGIHPNSYNAASHSILKEISPSILDAKTNFIENGEVNVEELLSLDPDVYFEIANQEKTVKKLEDTGITTVALDTATDSLNPLDTLNRWLTLTGEITGVTDRPAEIIAEGEENQQMIYDTLDEAGIEEKDMPRVMVLQYHNNGEISVAGTGMHGNRWLNSTGGIDVAAEEVDGIKAVNMEQIYKWNPDIIYITNFTETQPEDLYNNVFESQDWSEVKAVQDKKVYKMPLGIYRWYPPSGDAPLMLKWMAQKNHPDLFTYDMNEEIKDYYKRYYSYDLTDTQVEEILNPPSEAAKY</sequence>
<dbReference type="PANTHER" id="PTHR30535">
    <property type="entry name" value="VITAMIN B12-BINDING PROTEIN"/>
    <property type="match status" value="1"/>
</dbReference>
<evidence type="ECO:0000259" key="2">
    <source>
        <dbReference type="PROSITE" id="PS50983"/>
    </source>
</evidence>
<accession>A0ABR8RE38</accession>
<organism evidence="3 4">
    <name type="scientific">Psychrobacillus faecigallinarum</name>
    <dbReference type="NCBI Taxonomy" id="2762235"/>
    <lineage>
        <taxon>Bacteria</taxon>
        <taxon>Bacillati</taxon>
        <taxon>Bacillota</taxon>
        <taxon>Bacilli</taxon>
        <taxon>Bacillales</taxon>
        <taxon>Bacillaceae</taxon>
        <taxon>Psychrobacillus</taxon>
    </lineage>
</organism>
<proteinExistence type="inferred from homology"/>
<dbReference type="Gene3D" id="3.40.50.1980">
    <property type="entry name" value="Nitrogenase molybdenum iron protein domain"/>
    <property type="match status" value="2"/>
</dbReference>
<dbReference type="Proteomes" id="UP000640786">
    <property type="component" value="Unassembled WGS sequence"/>
</dbReference>
<evidence type="ECO:0000256" key="1">
    <source>
        <dbReference type="ARBA" id="ARBA00008814"/>
    </source>
</evidence>
<comment type="caution">
    <text evidence="3">The sequence shown here is derived from an EMBL/GenBank/DDBJ whole genome shotgun (WGS) entry which is preliminary data.</text>
</comment>
<feature type="domain" description="Fe/B12 periplasmic-binding" evidence="2">
    <location>
        <begin position="61"/>
        <end position="337"/>
    </location>
</feature>